<evidence type="ECO:0000256" key="2">
    <source>
        <dbReference type="ARBA" id="ARBA00022670"/>
    </source>
</evidence>
<keyword evidence="10" id="KW-1185">Reference proteome</keyword>
<dbReference type="InterPro" id="IPR046778">
    <property type="entry name" value="UPF0758_N"/>
</dbReference>
<reference evidence="9 10" key="1">
    <citation type="submission" date="2015-07" db="EMBL/GenBank/DDBJ databases">
        <title>Genome sequence of Leptolinea tardivitalis DSM 16556.</title>
        <authorList>
            <person name="Hemp J."/>
            <person name="Ward L.M."/>
            <person name="Pace L.A."/>
            <person name="Fischer W.W."/>
        </authorList>
    </citation>
    <scope>NUCLEOTIDE SEQUENCE [LARGE SCALE GENOMIC DNA]</scope>
    <source>
        <strain evidence="9 10">YMTK-2</strain>
    </source>
</reference>
<dbReference type="Gene3D" id="3.40.140.10">
    <property type="entry name" value="Cytidine Deaminase, domain 2"/>
    <property type="match status" value="1"/>
</dbReference>
<dbReference type="Pfam" id="PF20582">
    <property type="entry name" value="UPF0758_N"/>
    <property type="match status" value="1"/>
</dbReference>
<evidence type="ECO:0000259" key="8">
    <source>
        <dbReference type="PROSITE" id="PS50249"/>
    </source>
</evidence>
<dbReference type="NCBIfam" id="TIGR00608">
    <property type="entry name" value="radc"/>
    <property type="match status" value="1"/>
</dbReference>
<protein>
    <submittedName>
        <fullName evidence="9">DNA repair protein RadC</fullName>
    </submittedName>
</protein>
<dbReference type="SUPFAM" id="SSF47781">
    <property type="entry name" value="RuvA domain 2-like"/>
    <property type="match status" value="1"/>
</dbReference>
<evidence type="ECO:0000256" key="6">
    <source>
        <dbReference type="ARBA" id="ARBA00023049"/>
    </source>
</evidence>
<dbReference type="Proteomes" id="UP000050430">
    <property type="component" value="Unassembled WGS sequence"/>
</dbReference>
<evidence type="ECO:0000256" key="4">
    <source>
        <dbReference type="ARBA" id="ARBA00022801"/>
    </source>
</evidence>
<evidence type="ECO:0000256" key="5">
    <source>
        <dbReference type="ARBA" id="ARBA00022833"/>
    </source>
</evidence>
<dbReference type="InterPro" id="IPR001405">
    <property type="entry name" value="UPF0758"/>
</dbReference>
<dbReference type="Pfam" id="PF04002">
    <property type="entry name" value="RadC"/>
    <property type="match status" value="1"/>
</dbReference>
<keyword evidence="3" id="KW-0479">Metal-binding</keyword>
<dbReference type="PANTHER" id="PTHR30471:SF3">
    <property type="entry name" value="UPF0758 PROTEIN YEES-RELATED"/>
    <property type="match status" value="1"/>
</dbReference>
<dbReference type="PANTHER" id="PTHR30471">
    <property type="entry name" value="DNA REPAIR PROTEIN RADC"/>
    <property type="match status" value="1"/>
</dbReference>
<name>A0A0P6WYQ6_9CHLR</name>
<dbReference type="AlphaFoldDB" id="A0A0P6WYQ6"/>
<comment type="caution">
    <text evidence="9">The sequence shown here is derived from an EMBL/GenBank/DDBJ whole genome shotgun (WGS) entry which is preliminary data.</text>
</comment>
<dbReference type="GO" id="GO:0046872">
    <property type="term" value="F:metal ion binding"/>
    <property type="evidence" value="ECO:0007669"/>
    <property type="project" value="UniProtKB-KW"/>
</dbReference>
<proteinExistence type="inferred from homology"/>
<gene>
    <name evidence="9" type="ORF">ADM99_10030</name>
</gene>
<feature type="domain" description="MPN" evidence="8">
    <location>
        <begin position="111"/>
        <end position="233"/>
    </location>
</feature>
<dbReference type="STRING" id="229920.ADM99_10030"/>
<evidence type="ECO:0000256" key="7">
    <source>
        <dbReference type="RuleBase" id="RU003797"/>
    </source>
</evidence>
<dbReference type="InterPro" id="IPR020891">
    <property type="entry name" value="UPF0758_CS"/>
</dbReference>
<evidence type="ECO:0000256" key="3">
    <source>
        <dbReference type="ARBA" id="ARBA00022723"/>
    </source>
</evidence>
<dbReference type="PROSITE" id="PS01302">
    <property type="entry name" value="UPF0758"/>
    <property type="match status" value="1"/>
</dbReference>
<dbReference type="InterPro" id="IPR025657">
    <property type="entry name" value="RadC_JAB"/>
</dbReference>
<evidence type="ECO:0000313" key="10">
    <source>
        <dbReference type="Proteomes" id="UP000050430"/>
    </source>
</evidence>
<keyword evidence="5" id="KW-0862">Zinc</keyword>
<dbReference type="RefSeq" id="WP_062420394.1">
    <property type="nucleotide sequence ID" value="NZ_BBYA01000002.1"/>
</dbReference>
<dbReference type="PROSITE" id="PS50249">
    <property type="entry name" value="MPN"/>
    <property type="match status" value="1"/>
</dbReference>
<sequence>MKNKDIAVIHRIQDFDVNDRPRERLAEVGAGALTNAELLAILLRTGLPGENAVQVGHRLLRQFGGLSGLHRATFDELCHQKGINMAKACQIKAAIELGRRLPREESDEKPVIKSPSDAAILIQYEMAGLPQENLWVFLLDTRNRVIKIEKLYQGSLNSSSVRIGELFKAALTNNAASIILAHNHPSGDPTPSPEDVSLTRAAQQAGRLLDIEVLDHIVIGLNKFVSLKDRGLGFISQ</sequence>
<dbReference type="EMBL" id="LGCK01000010">
    <property type="protein sequence ID" value="KPL71769.1"/>
    <property type="molecule type" value="Genomic_DNA"/>
</dbReference>
<comment type="similarity">
    <text evidence="1 7">Belongs to the UPF0758 family.</text>
</comment>
<dbReference type="CDD" id="cd08071">
    <property type="entry name" value="MPN_DUF2466"/>
    <property type="match status" value="1"/>
</dbReference>
<evidence type="ECO:0000313" key="9">
    <source>
        <dbReference type="EMBL" id="KPL71769.1"/>
    </source>
</evidence>
<dbReference type="InterPro" id="IPR037518">
    <property type="entry name" value="MPN"/>
</dbReference>
<dbReference type="OrthoDB" id="9804482at2"/>
<organism evidence="9 10">
    <name type="scientific">Leptolinea tardivitalis</name>
    <dbReference type="NCBI Taxonomy" id="229920"/>
    <lineage>
        <taxon>Bacteria</taxon>
        <taxon>Bacillati</taxon>
        <taxon>Chloroflexota</taxon>
        <taxon>Anaerolineae</taxon>
        <taxon>Anaerolineales</taxon>
        <taxon>Anaerolineaceae</taxon>
        <taxon>Leptolinea</taxon>
    </lineage>
</organism>
<dbReference type="GO" id="GO:0008237">
    <property type="term" value="F:metallopeptidase activity"/>
    <property type="evidence" value="ECO:0007669"/>
    <property type="project" value="UniProtKB-KW"/>
</dbReference>
<keyword evidence="2" id="KW-0645">Protease</keyword>
<dbReference type="PATRIC" id="fig|229920.5.peg.1915"/>
<evidence type="ECO:0000256" key="1">
    <source>
        <dbReference type="ARBA" id="ARBA00010243"/>
    </source>
</evidence>
<dbReference type="InterPro" id="IPR010994">
    <property type="entry name" value="RuvA_2-like"/>
</dbReference>
<keyword evidence="6" id="KW-0482">Metalloprotease</keyword>
<dbReference type="GO" id="GO:0006508">
    <property type="term" value="P:proteolysis"/>
    <property type="evidence" value="ECO:0007669"/>
    <property type="project" value="UniProtKB-KW"/>
</dbReference>
<keyword evidence="4" id="KW-0378">Hydrolase</keyword>
<accession>A0A0P6WYQ6</accession>
<dbReference type="NCBIfam" id="NF000642">
    <property type="entry name" value="PRK00024.1"/>
    <property type="match status" value="1"/>
</dbReference>